<comment type="similarity">
    <text evidence="3">Belongs to the RxLR effector family.</text>
</comment>
<dbReference type="GO" id="GO:0043657">
    <property type="term" value="C:host cell"/>
    <property type="evidence" value="ECO:0007669"/>
    <property type="project" value="UniProtKB-SubCell"/>
</dbReference>
<name>A0A8T0Z4S4_9STRA</name>
<feature type="transmembrane region" description="Helical" evidence="7">
    <location>
        <begin position="183"/>
        <end position="201"/>
    </location>
</feature>
<dbReference type="InterPro" id="IPR054463">
    <property type="entry name" value="PexRD54_WY"/>
</dbReference>
<comment type="caution">
    <text evidence="9">The sequence shown here is derived from an EMBL/GenBank/DDBJ whole genome shotgun (WGS) entry which is preliminary data.</text>
</comment>
<evidence type="ECO:0000256" key="2">
    <source>
        <dbReference type="ARBA" id="ARBA00004613"/>
    </source>
</evidence>
<evidence type="ECO:0000313" key="10">
    <source>
        <dbReference type="Proteomes" id="UP000735874"/>
    </source>
</evidence>
<evidence type="ECO:0000256" key="4">
    <source>
        <dbReference type="ARBA" id="ARBA00022525"/>
    </source>
</evidence>
<dbReference type="GO" id="GO:0005576">
    <property type="term" value="C:extracellular region"/>
    <property type="evidence" value="ECO:0007669"/>
    <property type="project" value="UniProtKB-SubCell"/>
</dbReference>
<sequence>MVLTDGSDGRLACGDHLEISGMMETWSAWKELVGLPMAAASGEMSWIGGAVAGIFVWVITTPLRNVSWAFLGSVPDGGHAVYFFWYTCGDHYLGAARSPQALALPPVDYACALVTLAFLIPIAVLRDYETRTGRLCLKWCEAFHHSCCLFVPDAIQLLWVSSCKYARATGEAVVAVIDRTGDFIVGTYLLASLLLSILIYLPRLVYESVEGVLCGWMGVGLIVLIVDVYLDFTIACCYWNAAVLLVGCYSHLMQCYEKSHSSVASKPGQATRRGWEGLAGCIGRREERERASVDRLRGMREDGTSAEAKIASPASVGMHQDRVPAATAEGTVRPAADDAARRGRRASVGENCHGPQLDGGLEILADCIQKGYKWGCCLRHDVEKLKSWFTSSNVTPQQLQSWLNEGKSADAVFTCTKLTKAGGWPFLKPQFSTWAQYVDELSAKTSQKGSSAISTLTRQYGDDKLYEMIERAKFLPETKNLATRLQADQMQHWIATRKDPDEVFRVLKLDKAGGHMLSSTAFSKWAKYVGDLNVNNLKTSMIPTLRNHFTEYTILSTITSAKSVEGTKSIASKLEDNLILAWLNSRKTPDDLRVDLDLITRRVSF</sequence>
<reference evidence="9" key="1">
    <citation type="submission" date="2018-10" db="EMBL/GenBank/DDBJ databases">
        <title>Effector identification in a new, highly contiguous assembly of the strawberry crown rot pathogen Phytophthora cactorum.</title>
        <authorList>
            <person name="Armitage A.D."/>
            <person name="Nellist C.F."/>
            <person name="Bates H."/>
            <person name="Vickerstaff R.J."/>
            <person name="Harrison R.J."/>
        </authorList>
    </citation>
    <scope>NUCLEOTIDE SEQUENCE</scope>
    <source>
        <strain evidence="9">15-7</strain>
    </source>
</reference>
<gene>
    <name evidence="9" type="ORF">PC113_g10790</name>
</gene>
<proteinExistence type="inferred from homology"/>
<protein>
    <recommendedName>
        <fullName evidence="8">RxLR effector PexRD54 WY domain-containing protein</fullName>
    </recommendedName>
</protein>
<dbReference type="Pfam" id="PF22748">
    <property type="entry name" value="PexRD54_WY"/>
    <property type="match status" value="1"/>
</dbReference>
<accession>A0A8T0Z4S4</accession>
<feature type="transmembrane region" description="Helical" evidence="7">
    <location>
        <begin position="232"/>
        <end position="252"/>
    </location>
</feature>
<evidence type="ECO:0000256" key="7">
    <source>
        <dbReference type="SAM" id="Phobius"/>
    </source>
</evidence>
<organism evidence="9 10">
    <name type="scientific">Phytophthora cactorum</name>
    <dbReference type="NCBI Taxonomy" id="29920"/>
    <lineage>
        <taxon>Eukaryota</taxon>
        <taxon>Sar</taxon>
        <taxon>Stramenopiles</taxon>
        <taxon>Oomycota</taxon>
        <taxon>Peronosporomycetes</taxon>
        <taxon>Peronosporales</taxon>
        <taxon>Peronosporaceae</taxon>
        <taxon>Phytophthora</taxon>
    </lineage>
</organism>
<dbReference type="VEuPathDB" id="FungiDB:PC110_g17392"/>
<feature type="domain" description="RxLR effector PexRD54 WY" evidence="8">
    <location>
        <begin position="489"/>
        <end position="529"/>
    </location>
</feature>
<feature type="transmembrane region" description="Helical" evidence="7">
    <location>
        <begin position="107"/>
        <end position="125"/>
    </location>
</feature>
<dbReference type="Proteomes" id="UP000735874">
    <property type="component" value="Unassembled WGS sequence"/>
</dbReference>
<keyword evidence="7" id="KW-0472">Membrane</keyword>
<keyword evidence="7" id="KW-1133">Transmembrane helix</keyword>
<feature type="transmembrane region" description="Helical" evidence="7">
    <location>
        <begin position="44"/>
        <end position="63"/>
    </location>
</feature>
<keyword evidence="5" id="KW-0732">Signal</keyword>
<keyword evidence="4" id="KW-0964">Secreted</keyword>
<evidence type="ECO:0000259" key="8">
    <source>
        <dbReference type="Pfam" id="PF22748"/>
    </source>
</evidence>
<dbReference type="VEuPathDB" id="FungiDB:PC110_g17391"/>
<evidence type="ECO:0000256" key="1">
    <source>
        <dbReference type="ARBA" id="ARBA00004340"/>
    </source>
</evidence>
<evidence type="ECO:0000256" key="5">
    <source>
        <dbReference type="ARBA" id="ARBA00022729"/>
    </source>
</evidence>
<dbReference type="EMBL" id="RCMG01000295">
    <property type="protein sequence ID" value="KAG2857334.1"/>
    <property type="molecule type" value="Genomic_DNA"/>
</dbReference>
<keyword evidence="6" id="KW-0843">Virulence</keyword>
<comment type="subcellular location">
    <subcellularLocation>
        <location evidence="1">Host cell</location>
    </subcellularLocation>
    <subcellularLocation>
        <location evidence="2">Secreted</location>
    </subcellularLocation>
</comment>
<evidence type="ECO:0000256" key="3">
    <source>
        <dbReference type="ARBA" id="ARBA00010400"/>
    </source>
</evidence>
<dbReference type="AlphaFoldDB" id="A0A8T0Z4S4"/>
<keyword evidence="7" id="KW-0812">Transmembrane</keyword>
<evidence type="ECO:0000256" key="6">
    <source>
        <dbReference type="ARBA" id="ARBA00023026"/>
    </source>
</evidence>
<evidence type="ECO:0000313" key="9">
    <source>
        <dbReference type="EMBL" id="KAG2857334.1"/>
    </source>
</evidence>